<gene>
    <name evidence="10" type="ORF">C5167_025613</name>
</gene>
<evidence type="ECO:0000256" key="4">
    <source>
        <dbReference type="ARBA" id="ARBA00022801"/>
    </source>
</evidence>
<keyword evidence="4" id="KW-0378">Hydrolase</keyword>
<reference evidence="10 11" key="1">
    <citation type="journal article" date="2018" name="Science">
        <title>The opium poppy genome and morphinan production.</title>
        <authorList>
            <person name="Guo L."/>
            <person name="Winzer T."/>
            <person name="Yang X."/>
            <person name="Li Y."/>
            <person name="Ning Z."/>
            <person name="He Z."/>
            <person name="Teodor R."/>
            <person name="Lu Y."/>
            <person name="Bowser T.A."/>
            <person name="Graham I.A."/>
            <person name="Ye K."/>
        </authorList>
    </citation>
    <scope>NUCLEOTIDE SEQUENCE [LARGE SCALE GENOMIC DNA]</scope>
    <source>
        <strain evidence="11">cv. HN1</strain>
        <tissue evidence="10">Leaves</tissue>
    </source>
</reference>
<dbReference type="InterPro" id="IPR012341">
    <property type="entry name" value="6hp_glycosidase-like_sf"/>
</dbReference>
<evidence type="ECO:0000259" key="9">
    <source>
        <dbReference type="Pfam" id="PF00759"/>
    </source>
</evidence>
<accession>A0A4Y7JVW4</accession>
<keyword evidence="5" id="KW-0136">Cellulose degradation</keyword>
<sequence length="145" mass="16497">MTVTKLLFAGGLDDQSETWTPYLDNVQQFICNCIQKGLEVVDPDLQCGDTLVTPGDLYNFVQLQVDYILGKNPLNMSYMDDITTERLQLFLTRMTSQRFRAKCEQGFHAWYTKTEPNPNILSGAVVGGPNKGDRFTDTRDNYIQN</sequence>
<evidence type="ECO:0000313" key="11">
    <source>
        <dbReference type="Proteomes" id="UP000316621"/>
    </source>
</evidence>
<evidence type="ECO:0000256" key="3">
    <source>
        <dbReference type="ARBA" id="ARBA00012601"/>
    </source>
</evidence>
<evidence type="ECO:0000256" key="2">
    <source>
        <dbReference type="ARBA" id="ARBA00007072"/>
    </source>
</evidence>
<keyword evidence="8" id="KW-0624">Polysaccharide degradation</keyword>
<proteinExistence type="inferred from homology"/>
<evidence type="ECO:0000256" key="5">
    <source>
        <dbReference type="ARBA" id="ARBA00023001"/>
    </source>
</evidence>
<dbReference type="EMBL" id="CM010719">
    <property type="protein sequence ID" value="RZC63859.1"/>
    <property type="molecule type" value="Genomic_DNA"/>
</dbReference>
<keyword evidence="6" id="KW-0119">Carbohydrate metabolism</keyword>
<keyword evidence="7" id="KW-0326">Glycosidase</keyword>
<dbReference type="Gramene" id="RZC63859">
    <property type="protein sequence ID" value="RZC63859"/>
    <property type="gene ID" value="C5167_025613"/>
</dbReference>
<dbReference type="Proteomes" id="UP000316621">
    <property type="component" value="Chromosome 5"/>
</dbReference>
<dbReference type="PANTHER" id="PTHR22298">
    <property type="entry name" value="ENDO-1,4-BETA-GLUCANASE"/>
    <property type="match status" value="1"/>
</dbReference>
<evidence type="ECO:0000256" key="1">
    <source>
        <dbReference type="ARBA" id="ARBA00000966"/>
    </source>
</evidence>
<keyword evidence="11" id="KW-1185">Reference proteome</keyword>
<dbReference type="Pfam" id="PF00759">
    <property type="entry name" value="Glyco_hydro_9"/>
    <property type="match status" value="1"/>
</dbReference>
<evidence type="ECO:0000256" key="7">
    <source>
        <dbReference type="ARBA" id="ARBA00023295"/>
    </source>
</evidence>
<dbReference type="AlphaFoldDB" id="A0A4Y7JVW4"/>
<dbReference type="GO" id="GO:0008810">
    <property type="term" value="F:cellulase activity"/>
    <property type="evidence" value="ECO:0007669"/>
    <property type="project" value="UniProtKB-EC"/>
</dbReference>
<dbReference type="Gene3D" id="1.50.10.10">
    <property type="match status" value="1"/>
</dbReference>
<dbReference type="STRING" id="3469.A0A4Y7JVW4"/>
<dbReference type="InterPro" id="IPR001701">
    <property type="entry name" value="Glyco_hydro_9"/>
</dbReference>
<dbReference type="EC" id="3.2.1.4" evidence="3"/>
<evidence type="ECO:0000256" key="8">
    <source>
        <dbReference type="ARBA" id="ARBA00023326"/>
    </source>
</evidence>
<protein>
    <recommendedName>
        <fullName evidence="3">cellulase</fullName>
        <ecNumber evidence="3">3.2.1.4</ecNumber>
    </recommendedName>
</protein>
<feature type="domain" description="Glycoside hydrolase family 9" evidence="9">
    <location>
        <begin position="53"/>
        <end position="145"/>
    </location>
</feature>
<dbReference type="InterPro" id="IPR008928">
    <property type="entry name" value="6-hairpin_glycosidase_sf"/>
</dbReference>
<evidence type="ECO:0000256" key="6">
    <source>
        <dbReference type="ARBA" id="ARBA00023277"/>
    </source>
</evidence>
<dbReference type="SUPFAM" id="SSF48208">
    <property type="entry name" value="Six-hairpin glycosidases"/>
    <property type="match status" value="1"/>
</dbReference>
<dbReference type="GO" id="GO:0030245">
    <property type="term" value="P:cellulose catabolic process"/>
    <property type="evidence" value="ECO:0007669"/>
    <property type="project" value="UniProtKB-KW"/>
</dbReference>
<organism evidence="10 11">
    <name type="scientific">Papaver somniferum</name>
    <name type="common">Opium poppy</name>
    <dbReference type="NCBI Taxonomy" id="3469"/>
    <lineage>
        <taxon>Eukaryota</taxon>
        <taxon>Viridiplantae</taxon>
        <taxon>Streptophyta</taxon>
        <taxon>Embryophyta</taxon>
        <taxon>Tracheophyta</taxon>
        <taxon>Spermatophyta</taxon>
        <taxon>Magnoliopsida</taxon>
        <taxon>Ranunculales</taxon>
        <taxon>Papaveraceae</taxon>
        <taxon>Papaveroideae</taxon>
        <taxon>Papaver</taxon>
    </lineage>
</organism>
<name>A0A4Y7JVW4_PAPSO</name>
<comment type="similarity">
    <text evidence="2">Belongs to the glycosyl hydrolase 9 (cellulase E) family.</text>
</comment>
<evidence type="ECO:0000313" key="10">
    <source>
        <dbReference type="EMBL" id="RZC63859.1"/>
    </source>
</evidence>
<comment type="catalytic activity">
    <reaction evidence="1">
        <text>Endohydrolysis of (1-&gt;4)-beta-D-glucosidic linkages in cellulose, lichenin and cereal beta-D-glucans.</text>
        <dbReference type="EC" id="3.2.1.4"/>
    </reaction>
</comment>